<dbReference type="PANTHER" id="PTHR43372:SF4">
    <property type="entry name" value="FATTY-ACID AMIDE HYDROLASE 2"/>
    <property type="match status" value="1"/>
</dbReference>
<name>A0AAJ6VZ15_9ACAR</name>
<feature type="active site" description="Charge relay system" evidence="2">
    <location>
        <position position="118"/>
    </location>
</feature>
<accession>A0AAJ6VZ15</accession>
<feature type="domain" description="Amidase" evidence="3">
    <location>
        <begin position="55"/>
        <end position="501"/>
    </location>
</feature>
<dbReference type="InterPro" id="IPR036928">
    <property type="entry name" value="AS_sf"/>
</dbReference>
<evidence type="ECO:0000313" key="4">
    <source>
        <dbReference type="Proteomes" id="UP000694867"/>
    </source>
</evidence>
<comment type="similarity">
    <text evidence="1">Belongs to the amidase family.</text>
</comment>
<dbReference type="InterPro" id="IPR052739">
    <property type="entry name" value="FAAH2"/>
</dbReference>
<dbReference type="Pfam" id="PF01425">
    <property type="entry name" value="Amidase"/>
    <property type="match status" value="1"/>
</dbReference>
<feature type="active site" description="Charge relay system" evidence="2">
    <location>
        <position position="217"/>
    </location>
</feature>
<dbReference type="RefSeq" id="XP_003744678.3">
    <property type="nucleotide sequence ID" value="XM_003744630.3"/>
</dbReference>
<dbReference type="SUPFAM" id="SSF75304">
    <property type="entry name" value="Amidase signature (AS) enzymes"/>
    <property type="match status" value="1"/>
</dbReference>
<dbReference type="Gene3D" id="3.90.1300.10">
    <property type="entry name" value="Amidase signature (AS) domain"/>
    <property type="match status" value="1"/>
</dbReference>
<sequence length="521" mass="57859">MRSLRKCLDSSINAVFTLAEPLPPPRLPPIRNPWLLEPATELAKRIAHGEIKSVDVVSAFIERITQVNPLINAVVDERFKEALEESQLVDDLIARSDESQRHEILRKKPFLGVPVTTKNLVGVKGMLIDVGLLCRRGIRSEKDAGAIEMMRKAGAIPLAITNVSEMAMWWESNNKVHGRTRNPYDLRRNAGGSSGGEGSLLASAGSVIGVGTDIGGSIRMPAFFNGIYGHKPSPHIVSNSGQYPEIVDVQTEFLGTGPMCRYAKDLRPMMIALAGEENSKLLKLEEKVDLREIQLYFMREIKDRSFLMSPVSSEVRRALQDVVDHLSKLSSRPAEEKYFASMSYAFEIWNNLMMSGDCPRFIDVLKESGSSIGNPVMEMLKWGTGQSKHTLPAVCLAVGERFYPSKESETSRRYVEMGIKLQEEFHNLLDNHDAVFLCPTHPEPAPKHRTPIFKGFNFSYTGIFNVLKVPVTACHVRLGESSGLPVGIQIVAGRNQDRLCLAVAEEIERTFGGWQDPSGKS</sequence>
<gene>
    <name evidence="5" type="primary">LOC100903133</name>
</gene>
<dbReference type="InterPro" id="IPR023631">
    <property type="entry name" value="Amidase_dom"/>
</dbReference>
<dbReference type="PROSITE" id="PS00571">
    <property type="entry name" value="AMIDASES"/>
    <property type="match status" value="1"/>
</dbReference>
<dbReference type="GO" id="GO:0016787">
    <property type="term" value="F:hydrolase activity"/>
    <property type="evidence" value="ECO:0007669"/>
    <property type="project" value="UniProtKB-KW"/>
</dbReference>
<dbReference type="GeneID" id="100903133"/>
<evidence type="ECO:0000313" key="5">
    <source>
        <dbReference type="RefSeq" id="XP_003744678.3"/>
    </source>
</evidence>
<proteinExistence type="inferred from homology"/>
<dbReference type="AlphaFoldDB" id="A0AAJ6VZ15"/>
<feature type="active site" description="Charge relay system" evidence="2">
    <location>
        <position position="193"/>
    </location>
</feature>
<keyword evidence="5" id="KW-0378">Hydrolase</keyword>
<dbReference type="PANTHER" id="PTHR43372">
    <property type="entry name" value="FATTY-ACID AMIDE HYDROLASE"/>
    <property type="match status" value="1"/>
</dbReference>
<organism evidence="4 5">
    <name type="scientific">Galendromus occidentalis</name>
    <name type="common">western predatory mite</name>
    <dbReference type="NCBI Taxonomy" id="34638"/>
    <lineage>
        <taxon>Eukaryota</taxon>
        <taxon>Metazoa</taxon>
        <taxon>Ecdysozoa</taxon>
        <taxon>Arthropoda</taxon>
        <taxon>Chelicerata</taxon>
        <taxon>Arachnida</taxon>
        <taxon>Acari</taxon>
        <taxon>Parasitiformes</taxon>
        <taxon>Mesostigmata</taxon>
        <taxon>Gamasina</taxon>
        <taxon>Phytoseioidea</taxon>
        <taxon>Phytoseiidae</taxon>
        <taxon>Typhlodrominae</taxon>
        <taxon>Galendromus</taxon>
    </lineage>
</organism>
<reference evidence="5" key="1">
    <citation type="submission" date="2025-08" db="UniProtKB">
        <authorList>
            <consortium name="RefSeq"/>
        </authorList>
    </citation>
    <scope>IDENTIFICATION</scope>
</reference>
<dbReference type="GO" id="GO:0012505">
    <property type="term" value="C:endomembrane system"/>
    <property type="evidence" value="ECO:0007669"/>
    <property type="project" value="TreeGrafter"/>
</dbReference>
<evidence type="ECO:0000256" key="2">
    <source>
        <dbReference type="PIRSR" id="PIRSR001221-1"/>
    </source>
</evidence>
<evidence type="ECO:0000259" key="3">
    <source>
        <dbReference type="Pfam" id="PF01425"/>
    </source>
</evidence>
<dbReference type="PIRSF" id="PIRSF001221">
    <property type="entry name" value="Amidase_fungi"/>
    <property type="match status" value="1"/>
</dbReference>
<dbReference type="KEGG" id="goe:100903133"/>
<dbReference type="Proteomes" id="UP000694867">
    <property type="component" value="Unplaced"/>
</dbReference>
<dbReference type="InterPro" id="IPR020556">
    <property type="entry name" value="Amidase_CS"/>
</dbReference>
<protein>
    <submittedName>
        <fullName evidence="5">Fatty-acid amide hydrolase 2-A</fullName>
    </submittedName>
</protein>
<keyword evidence="4" id="KW-1185">Reference proteome</keyword>
<evidence type="ECO:0000256" key="1">
    <source>
        <dbReference type="ARBA" id="ARBA00009199"/>
    </source>
</evidence>